<dbReference type="InterPro" id="IPR006073">
    <property type="entry name" value="GTP-bd"/>
</dbReference>
<dbReference type="NCBIfam" id="TIGR03598">
    <property type="entry name" value="GTPase_YsxC"/>
    <property type="match status" value="1"/>
</dbReference>
<evidence type="ECO:0000256" key="9">
    <source>
        <dbReference type="ARBA" id="ARBA00023306"/>
    </source>
</evidence>
<dbReference type="SUPFAM" id="SSF52540">
    <property type="entry name" value="P-loop containing nucleoside triphosphate hydrolases"/>
    <property type="match status" value="1"/>
</dbReference>
<feature type="domain" description="EngB-type G" evidence="11">
    <location>
        <begin position="23"/>
        <end position="195"/>
    </location>
</feature>
<dbReference type="EMBL" id="ABZS01000008">
    <property type="protein sequence ID" value="EEP61339.1"/>
    <property type="molecule type" value="Genomic_DNA"/>
</dbReference>
<comment type="function">
    <text evidence="10">Necessary for normal cell division and for the maintenance of normal septation.</text>
</comment>
<dbReference type="GO" id="GO:0000917">
    <property type="term" value="P:division septum assembly"/>
    <property type="evidence" value="ECO:0007669"/>
    <property type="project" value="UniProtKB-KW"/>
</dbReference>
<dbReference type="GO" id="GO:0046872">
    <property type="term" value="F:metal ion binding"/>
    <property type="evidence" value="ECO:0007669"/>
    <property type="project" value="UniProtKB-KW"/>
</dbReference>
<dbReference type="PROSITE" id="PS51706">
    <property type="entry name" value="G_ENGB"/>
    <property type="match status" value="1"/>
</dbReference>
<dbReference type="OrthoDB" id="9804921at2"/>
<dbReference type="Proteomes" id="UP000005540">
    <property type="component" value="Unassembled WGS sequence"/>
</dbReference>
<keyword evidence="7 10" id="KW-0342">GTP-binding</keyword>
<dbReference type="RefSeq" id="WP_007545554.1">
    <property type="nucleotide sequence ID" value="NZ_ABZS01000008.1"/>
</dbReference>
<evidence type="ECO:0000256" key="4">
    <source>
        <dbReference type="ARBA" id="ARBA00022723"/>
    </source>
</evidence>
<keyword evidence="13" id="KW-1185">Reference proteome</keyword>
<reference evidence="12 13" key="1">
    <citation type="submission" date="2009-04" db="EMBL/GenBank/DDBJ databases">
        <authorList>
            <person name="Reysenbach A.-L."/>
            <person name="Heidelberg J.F."/>
            <person name="Nelson W.C."/>
        </authorList>
    </citation>
    <scope>NUCLEOTIDE SEQUENCE [LARGE SCALE GENOMIC DNA]</scope>
    <source>
        <strain evidence="12 13">SS-5</strain>
    </source>
</reference>
<accession>C4FHW3</accession>
<dbReference type="PANTHER" id="PTHR11649">
    <property type="entry name" value="MSS1/TRME-RELATED GTP-BINDING PROTEIN"/>
    <property type="match status" value="1"/>
</dbReference>
<keyword evidence="8 10" id="KW-0717">Septation</keyword>
<keyword evidence="3 10" id="KW-0132">Cell division</keyword>
<evidence type="ECO:0000256" key="5">
    <source>
        <dbReference type="ARBA" id="ARBA00022741"/>
    </source>
</evidence>
<dbReference type="GO" id="GO:0005525">
    <property type="term" value="F:GTP binding"/>
    <property type="evidence" value="ECO:0007669"/>
    <property type="project" value="UniProtKB-UniRule"/>
</dbReference>
<comment type="similarity">
    <text evidence="2 10">Belongs to the TRAFAC class TrmE-Era-EngA-EngB-Septin-like GTPase superfamily. EngB GTPase family.</text>
</comment>
<evidence type="ECO:0000256" key="1">
    <source>
        <dbReference type="ARBA" id="ARBA00001946"/>
    </source>
</evidence>
<gene>
    <name evidence="12" type="primary">ysxC</name>
    <name evidence="10" type="synonym">engB</name>
    <name evidence="12" type="ORF">SULYE_0142</name>
</gene>
<evidence type="ECO:0000256" key="6">
    <source>
        <dbReference type="ARBA" id="ARBA00022842"/>
    </source>
</evidence>
<dbReference type="FunFam" id="3.40.50.300:FF:000098">
    <property type="entry name" value="Probable GTP-binding protein EngB"/>
    <property type="match status" value="1"/>
</dbReference>
<proteinExistence type="inferred from homology"/>
<dbReference type="PRINTS" id="PR00449">
    <property type="entry name" value="RASTRNSFRMNG"/>
</dbReference>
<keyword evidence="5 10" id="KW-0547">Nucleotide-binding</keyword>
<sequence>MGSLKSVKFVKSAVKPEDFPPPNKPEIAIVGRSNVGKSSLINAIFKRSIAKVSATPGKTRLINFFLLNDDIYFVDLPGYGFAAVSHKEKQNWKRMIEDYLLNRENLNLIIMLVDTRYPPTNLDVLMKEWLESFEKPYIVVGTKIDKLNQSEKAKAEKVIRETLDLSKNVPVYLVSAKEGTNIDKLTSDILSMVKSEG</sequence>
<evidence type="ECO:0000259" key="11">
    <source>
        <dbReference type="PROSITE" id="PS51706"/>
    </source>
</evidence>
<evidence type="ECO:0000313" key="13">
    <source>
        <dbReference type="Proteomes" id="UP000005540"/>
    </source>
</evidence>
<keyword evidence="6" id="KW-0460">Magnesium</keyword>
<dbReference type="InterPro" id="IPR027417">
    <property type="entry name" value="P-loop_NTPase"/>
</dbReference>
<evidence type="ECO:0000256" key="10">
    <source>
        <dbReference type="HAMAP-Rule" id="MF_00321"/>
    </source>
</evidence>
<organism evidence="12 13">
    <name type="scientific">Sulfurihydrogenibium yellowstonense SS-5</name>
    <dbReference type="NCBI Taxonomy" id="432331"/>
    <lineage>
        <taxon>Bacteria</taxon>
        <taxon>Pseudomonadati</taxon>
        <taxon>Aquificota</taxon>
        <taxon>Aquificia</taxon>
        <taxon>Aquificales</taxon>
        <taxon>Hydrogenothermaceae</taxon>
        <taxon>Sulfurihydrogenibium</taxon>
    </lineage>
</organism>
<name>C4FHW3_9AQUI</name>
<dbReference type="CDD" id="cd01876">
    <property type="entry name" value="YihA_EngB"/>
    <property type="match status" value="1"/>
</dbReference>
<dbReference type="InterPro" id="IPR019987">
    <property type="entry name" value="GTP-bd_ribosome_bio_YsxC"/>
</dbReference>
<dbReference type="Gene3D" id="3.40.50.300">
    <property type="entry name" value="P-loop containing nucleotide triphosphate hydrolases"/>
    <property type="match status" value="1"/>
</dbReference>
<dbReference type="AlphaFoldDB" id="C4FHW3"/>
<dbReference type="HAMAP" id="MF_00321">
    <property type="entry name" value="GTPase_EngB"/>
    <property type="match status" value="1"/>
</dbReference>
<evidence type="ECO:0000256" key="7">
    <source>
        <dbReference type="ARBA" id="ARBA00023134"/>
    </source>
</evidence>
<protein>
    <recommendedName>
        <fullName evidence="10">Probable GTP-binding protein EngB</fullName>
    </recommendedName>
</protein>
<comment type="caution">
    <text evidence="12">The sequence shown here is derived from an EMBL/GenBank/DDBJ whole genome shotgun (WGS) entry which is preliminary data.</text>
</comment>
<evidence type="ECO:0000256" key="3">
    <source>
        <dbReference type="ARBA" id="ARBA00022618"/>
    </source>
</evidence>
<comment type="cofactor">
    <cofactor evidence="1">
        <name>Mg(2+)</name>
        <dbReference type="ChEBI" id="CHEBI:18420"/>
    </cofactor>
</comment>
<evidence type="ECO:0000313" key="12">
    <source>
        <dbReference type="EMBL" id="EEP61339.1"/>
    </source>
</evidence>
<dbReference type="InterPro" id="IPR005225">
    <property type="entry name" value="Small_GTP-bd"/>
</dbReference>
<dbReference type="GO" id="GO:0005829">
    <property type="term" value="C:cytosol"/>
    <property type="evidence" value="ECO:0007669"/>
    <property type="project" value="TreeGrafter"/>
</dbReference>
<keyword evidence="4" id="KW-0479">Metal-binding</keyword>
<dbReference type="Pfam" id="PF01926">
    <property type="entry name" value="MMR_HSR1"/>
    <property type="match status" value="1"/>
</dbReference>
<evidence type="ECO:0000256" key="2">
    <source>
        <dbReference type="ARBA" id="ARBA00009638"/>
    </source>
</evidence>
<evidence type="ECO:0000256" key="8">
    <source>
        <dbReference type="ARBA" id="ARBA00023210"/>
    </source>
</evidence>
<dbReference type="InterPro" id="IPR030393">
    <property type="entry name" value="G_ENGB_dom"/>
</dbReference>
<keyword evidence="9 10" id="KW-0131">Cell cycle</keyword>
<dbReference type="PANTHER" id="PTHR11649:SF13">
    <property type="entry name" value="ENGB-TYPE G DOMAIN-CONTAINING PROTEIN"/>
    <property type="match status" value="1"/>
</dbReference>
<dbReference type="NCBIfam" id="TIGR00231">
    <property type="entry name" value="small_GTP"/>
    <property type="match status" value="1"/>
</dbReference>